<sequence>MKKTLLFSLLTMAGLGMVAPVAVAQTKPAAFPAPGTYDPFTPDPTQVRQTDGHAGSFQDLQGHWHAVQIGEYTAYKVYMNTEGNTYQAYLPREIKAFVKYPGDTLVSLTGLASHSKLRGGVFGMQQFRGAGLQMVDYSYTRRSLLERVVGTPTLTIRQAAGPWQEVPRSKNAFQQLFLTLLADDARSVAELKTGRLRPGRDAARLLTDYADSRVTQQLRAVGTVGRP</sequence>
<feature type="signal peptide" evidence="1">
    <location>
        <begin position="1"/>
        <end position="24"/>
    </location>
</feature>
<dbReference type="OrthoDB" id="878420at2"/>
<dbReference type="AlphaFoldDB" id="A0A4Z0MUN4"/>
<dbReference type="Proteomes" id="UP000298284">
    <property type="component" value="Unassembled WGS sequence"/>
</dbReference>
<reference evidence="2 3" key="1">
    <citation type="submission" date="2019-04" db="EMBL/GenBank/DDBJ databases">
        <authorList>
            <person name="Feng G."/>
            <person name="Zhang J."/>
            <person name="Zhu H."/>
        </authorList>
    </citation>
    <scope>NUCLEOTIDE SEQUENCE [LARGE SCALE GENOMIC DNA]</scope>
    <source>
        <strain evidence="2 3">JCM 19491</strain>
    </source>
</reference>
<evidence type="ECO:0008006" key="4">
    <source>
        <dbReference type="Google" id="ProtNLM"/>
    </source>
</evidence>
<name>A0A4Z0MUN4_9BACT</name>
<feature type="chain" id="PRO_5021505900" description="DUF4468 domain-containing protein" evidence="1">
    <location>
        <begin position="25"/>
        <end position="227"/>
    </location>
</feature>
<organism evidence="2 3">
    <name type="scientific">Hymenobacter wooponensis</name>
    <dbReference type="NCBI Taxonomy" id="1525360"/>
    <lineage>
        <taxon>Bacteria</taxon>
        <taxon>Pseudomonadati</taxon>
        <taxon>Bacteroidota</taxon>
        <taxon>Cytophagia</taxon>
        <taxon>Cytophagales</taxon>
        <taxon>Hymenobacteraceae</taxon>
        <taxon>Hymenobacter</taxon>
    </lineage>
</organism>
<comment type="caution">
    <text evidence="2">The sequence shown here is derived from an EMBL/GenBank/DDBJ whole genome shotgun (WGS) entry which is preliminary data.</text>
</comment>
<keyword evidence="1" id="KW-0732">Signal</keyword>
<dbReference type="EMBL" id="SRKZ01000001">
    <property type="protein sequence ID" value="TGD83170.1"/>
    <property type="molecule type" value="Genomic_DNA"/>
</dbReference>
<evidence type="ECO:0000313" key="3">
    <source>
        <dbReference type="Proteomes" id="UP000298284"/>
    </source>
</evidence>
<proteinExistence type="predicted"/>
<gene>
    <name evidence="2" type="ORF">EU557_05155</name>
</gene>
<accession>A0A4Z0MUN4</accession>
<evidence type="ECO:0000256" key="1">
    <source>
        <dbReference type="SAM" id="SignalP"/>
    </source>
</evidence>
<evidence type="ECO:0000313" key="2">
    <source>
        <dbReference type="EMBL" id="TGD83170.1"/>
    </source>
</evidence>
<keyword evidence="3" id="KW-1185">Reference proteome</keyword>
<dbReference type="RefSeq" id="WP_135529322.1">
    <property type="nucleotide sequence ID" value="NZ_SRKZ01000001.1"/>
</dbReference>
<protein>
    <recommendedName>
        <fullName evidence="4">DUF4468 domain-containing protein</fullName>
    </recommendedName>
</protein>